<keyword evidence="7" id="KW-0902">Two-component regulatory system</keyword>
<gene>
    <name evidence="10" type="ORF">DMP06_03570</name>
</gene>
<dbReference type="AlphaFoldDB" id="A0A3N0B1R6"/>
<dbReference type="InterPro" id="IPR005467">
    <property type="entry name" value="His_kinase_dom"/>
</dbReference>
<comment type="subcellular location">
    <subcellularLocation>
        <location evidence="2">Cell membrane</location>
    </subcellularLocation>
</comment>
<dbReference type="CDD" id="cd00075">
    <property type="entry name" value="HATPase"/>
    <property type="match status" value="1"/>
</dbReference>
<dbReference type="InterPro" id="IPR003661">
    <property type="entry name" value="HisK_dim/P_dom"/>
</dbReference>
<dbReference type="GO" id="GO:0004721">
    <property type="term" value="F:phosphoprotein phosphatase activity"/>
    <property type="evidence" value="ECO:0007669"/>
    <property type="project" value="TreeGrafter"/>
</dbReference>
<keyword evidence="4" id="KW-0597">Phosphoprotein</keyword>
<dbReference type="EMBL" id="QIBX01000003">
    <property type="protein sequence ID" value="RNL41083.1"/>
    <property type="molecule type" value="Genomic_DNA"/>
</dbReference>
<dbReference type="Pfam" id="PF00512">
    <property type="entry name" value="HisKA"/>
    <property type="match status" value="1"/>
</dbReference>
<evidence type="ECO:0000256" key="3">
    <source>
        <dbReference type="ARBA" id="ARBA00012438"/>
    </source>
</evidence>
<evidence type="ECO:0000256" key="2">
    <source>
        <dbReference type="ARBA" id="ARBA00004236"/>
    </source>
</evidence>
<proteinExistence type="predicted"/>
<dbReference type="Pfam" id="PF02518">
    <property type="entry name" value="HATPase_c"/>
    <property type="match status" value="1"/>
</dbReference>
<protein>
    <recommendedName>
        <fullName evidence="8">Sensor-like histidine kinase SenX3</fullName>
        <ecNumber evidence="3">2.7.13.3</ecNumber>
    </recommendedName>
</protein>
<dbReference type="PANTHER" id="PTHR45453">
    <property type="entry name" value="PHOSPHATE REGULON SENSOR PROTEIN PHOR"/>
    <property type="match status" value="1"/>
</dbReference>
<evidence type="ECO:0000256" key="6">
    <source>
        <dbReference type="ARBA" id="ARBA00022777"/>
    </source>
</evidence>
<dbReference type="InterPro" id="IPR036097">
    <property type="entry name" value="HisK_dim/P_sf"/>
</dbReference>
<accession>A0A3N0B1R6</accession>
<dbReference type="Gene3D" id="3.30.565.10">
    <property type="entry name" value="Histidine kinase-like ATPase, C-terminal domain"/>
    <property type="match status" value="1"/>
</dbReference>
<dbReference type="Proteomes" id="UP000269591">
    <property type="component" value="Unassembled WGS sequence"/>
</dbReference>
<evidence type="ECO:0000256" key="7">
    <source>
        <dbReference type="ARBA" id="ARBA00023012"/>
    </source>
</evidence>
<dbReference type="PROSITE" id="PS50109">
    <property type="entry name" value="HIS_KIN"/>
    <property type="match status" value="1"/>
</dbReference>
<dbReference type="SMART" id="SM00388">
    <property type="entry name" value="HisKA"/>
    <property type="match status" value="1"/>
</dbReference>
<dbReference type="InterPro" id="IPR036890">
    <property type="entry name" value="HATPase_C_sf"/>
</dbReference>
<dbReference type="EC" id="2.7.13.3" evidence="3"/>
<dbReference type="PANTHER" id="PTHR45453:SF1">
    <property type="entry name" value="PHOSPHATE REGULON SENSOR PROTEIN PHOR"/>
    <property type="match status" value="1"/>
</dbReference>
<evidence type="ECO:0000256" key="4">
    <source>
        <dbReference type="ARBA" id="ARBA00022553"/>
    </source>
</evidence>
<dbReference type="OrthoDB" id="9806130at2"/>
<sequence length="300" mass="33164">MEVLVVACVLGAFVLAFVVVSYERELRSIASFLGKRERGSNQRVTVEYPTHGVTGVARAINAYLDEERCRCIAEDERRSAFQQDLASLSHDIRTPLAGAQGYLQLYAREQDPRKRERYVAEAEERLSVMRALVDQLFEYTKAADPTHALELSSVQPYPLLAETLAGAYPDFAERGWSPRICFDDEDIAVRGNEEALRRVFSNLTVNALRYGCGAPEVVQRGRRLEFRNPVADPASIDTNRMFARFYRADGARAGGASGLGLAIVAHLCEAMGARVDASVEGSDLCISIDFAPFSSEEGRS</sequence>
<dbReference type="SUPFAM" id="SSF47384">
    <property type="entry name" value="Homodimeric domain of signal transducing histidine kinase"/>
    <property type="match status" value="1"/>
</dbReference>
<dbReference type="GO" id="GO:0005886">
    <property type="term" value="C:plasma membrane"/>
    <property type="evidence" value="ECO:0007669"/>
    <property type="project" value="UniProtKB-SubCell"/>
</dbReference>
<organism evidence="10 11">
    <name type="scientific">Slackia equolifaciens</name>
    <dbReference type="NCBI Taxonomy" id="498718"/>
    <lineage>
        <taxon>Bacteria</taxon>
        <taxon>Bacillati</taxon>
        <taxon>Actinomycetota</taxon>
        <taxon>Coriobacteriia</taxon>
        <taxon>Eggerthellales</taxon>
        <taxon>Eggerthellaceae</taxon>
        <taxon>Slackia</taxon>
    </lineage>
</organism>
<reference evidence="11" key="1">
    <citation type="submission" date="2018-05" db="EMBL/GenBank/DDBJ databases">
        <title>Genome Sequencing of selected type strains of the family Eggerthellaceae.</title>
        <authorList>
            <person name="Danylec N."/>
            <person name="Stoll D.A."/>
            <person name="Doetsch A."/>
            <person name="Huch M."/>
        </authorList>
    </citation>
    <scope>NUCLEOTIDE SEQUENCE [LARGE SCALE GENOMIC DNA]</scope>
    <source>
        <strain evidence="11">DSM 24851</strain>
    </source>
</reference>
<dbReference type="SMART" id="SM00387">
    <property type="entry name" value="HATPase_c"/>
    <property type="match status" value="1"/>
</dbReference>
<dbReference type="InterPro" id="IPR050351">
    <property type="entry name" value="BphY/WalK/GraS-like"/>
</dbReference>
<evidence type="ECO:0000256" key="5">
    <source>
        <dbReference type="ARBA" id="ARBA00022679"/>
    </source>
</evidence>
<comment type="catalytic activity">
    <reaction evidence="1">
        <text>ATP + protein L-histidine = ADP + protein N-phospho-L-histidine.</text>
        <dbReference type="EC" id="2.7.13.3"/>
    </reaction>
</comment>
<dbReference type="GO" id="GO:0016036">
    <property type="term" value="P:cellular response to phosphate starvation"/>
    <property type="evidence" value="ECO:0007669"/>
    <property type="project" value="TreeGrafter"/>
</dbReference>
<evidence type="ECO:0000256" key="1">
    <source>
        <dbReference type="ARBA" id="ARBA00000085"/>
    </source>
</evidence>
<dbReference type="GO" id="GO:0000155">
    <property type="term" value="F:phosphorelay sensor kinase activity"/>
    <property type="evidence" value="ECO:0007669"/>
    <property type="project" value="InterPro"/>
</dbReference>
<dbReference type="Gene3D" id="1.10.287.130">
    <property type="match status" value="1"/>
</dbReference>
<dbReference type="SUPFAM" id="SSF55874">
    <property type="entry name" value="ATPase domain of HSP90 chaperone/DNA topoisomerase II/histidine kinase"/>
    <property type="match status" value="1"/>
</dbReference>
<dbReference type="RefSeq" id="WP_123208367.1">
    <property type="nucleotide sequence ID" value="NZ_JBHTHO010000001.1"/>
</dbReference>
<keyword evidence="6 10" id="KW-0418">Kinase</keyword>
<feature type="domain" description="Histidine kinase" evidence="9">
    <location>
        <begin position="87"/>
        <end position="294"/>
    </location>
</feature>
<evidence type="ECO:0000313" key="10">
    <source>
        <dbReference type="EMBL" id="RNL41083.1"/>
    </source>
</evidence>
<evidence type="ECO:0000256" key="8">
    <source>
        <dbReference type="ARBA" id="ARBA00039401"/>
    </source>
</evidence>
<keyword evidence="11" id="KW-1185">Reference proteome</keyword>
<dbReference type="InterPro" id="IPR003594">
    <property type="entry name" value="HATPase_dom"/>
</dbReference>
<keyword evidence="5" id="KW-0808">Transferase</keyword>
<comment type="caution">
    <text evidence="10">The sequence shown here is derived from an EMBL/GenBank/DDBJ whole genome shotgun (WGS) entry which is preliminary data.</text>
</comment>
<name>A0A3N0B1R6_9ACTN</name>
<dbReference type="CDD" id="cd00082">
    <property type="entry name" value="HisKA"/>
    <property type="match status" value="1"/>
</dbReference>
<evidence type="ECO:0000259" key="9">
    <source>
        <dbReference type="PROSITE" id="PS50109"/>
    </source>
</evidence>
<evidence type="ECO:0000313" key="11">
    <source>
        <dbReference type="Proteomes" id="UP000269591"/>
    </source>
</evidence>